<evidence type="ECO:0000313" key="2">
    <source>
        <dbReference type="Proteomes" id="UP001321018"/>
    </source>
</evidence>
<dbReference type="PANTHER" id="PTHR39550">
    <property type="entry name" value="SLL0658 PROTEIN"/>
    <property type="match status" value="1"/>
</dbReference>
<dbReference type="Pfam" id="PF11848">
    <property type="entry name" value="DUF3368"/>
    <property type="match status" value="1"/>
</dbReference>
<dbReference type="EMBL" id="JAOPKA010000004">
    <property type="protein sequence ID" value="MCU4741329.1"/>
    <property type="molecule type" value="Genomic_DNA"/>
</dbReference>
<reference evidence="1" key="1">
    <citation type="submission" date="2022-09" db="EMBL/GenBank/DDBJ databases">
        <title>Enrichment on poylsaccharides allowed isolation of novel metabolic and taxonomic groups of Haloarchaea.</title>
        <authorList>
            <person name="Sorokin D.Y."/>
            <person name="Elcheninov A.G."/>
            <person name="Khizhniak T.V."/>
            <person name="Kolganova T.V."/>
            <person name="Kublanov I.V."/>
        </authorList>
    </citation>
    <scope>NUCLEOTIDE SEQUENCE</scope>
    <source>
        <strain evidence="1">AArc-xg1-1</strain>
    </source>
</reference>
<dbReference type="PANTHER" id="PTHR39550:SF1">
    <property type="entry name" value="SLL0658 PROTEIN"/>
    <property type="match status" value="1"/>
</dbReference>
<gene>
    <name evidence="1" type="ORF">OB960_07935</name>
</gene>
<organism evidence="1 2">
    <name type="scientific">Natronoglomus mannanivorans</name>
    <dbReference type="NCBI Taxonomy" id="2979990"/>
    <lineage>
        <taxon>Archaea</taxon>
        <taxon>Methanobacteriati</taxon>
        <taxon>Methanobacteriota</taxon>
        <taxon>Stenosarchaea group</taxon>
        <taxon>Halobacteria</taxon>
        <taxon>Halobacteriales</taxon>
        <taxon>Natrialbaceae</taxon>
        <taxon>Natronoglomus</taxon>
    </lineage>
</organism>
<accession>A0AAP2YYZ6</accession>
<dbReference type="RefSeq" id="WP_338003169.1">
    <property type="nucleotide sequence ID" value="NZ_JAOPKA010000004.1"/>
</dbReference>
<proteinExistence type="predicted"/>
<dbReference type="AlphaFoldDB" id="A0AAP2YYZ6"/>
<comment type="caution">
    <text evidence="1">The sequence shown here is derived from an EMBL/GenBank/DDBJ whole genome shotgun (WGS) entry which is preliminary data.</text>
</comment>
<protein>
    <submittedName>
        <fullName evidence="1">DUF3368 domain-containing protein</fullName>
    </submittedName>
</protein>
<dbReference type="Proteomes" id="UP001321018">
    <property type="component" value="Unassembled WGS sequence"/>
</dbReference>
<sequence length="170" mass="18585">MWVFDATPLIYLATVDRLRLVSTLEAQCLIPRQIYDDVVTAGIEAGDTDARRIEQCLDDGLFNVVSGDETPHATRLRQNPQLSAADVAVFACAADVDGIAVTDEAYGRIAAEIEGIETRGTAYLVLRCAKHGEITVADARETIDSMIEAGWYCAPDLYTKLVRKLESFDG</sequence>
<dbReference type="InterPro" id="IPR021799">
    <property type="entry name" value="PIN-like_prokaryotic"/>
</dbReference>
<evidence type="ECO:0000313" key="1">
    <source>
        <dbReference type="EMBL" id="MCU4741329.1"/>
    </source>
</evidence>
<name>A0AAP2YYZ6_9EURY</name>